<evidence type="ECO:0000256" key="1">
    <source>
        <dbReference type="ARBA" id="ARBA00000012"/>
    </source>
</evidence>
<feature type="domain" description="Pterin-binding" evidence="13">
    <location>
        <begin position="16"/>
        <end position="274"/>
    </location>
</feature>
<proteinExistence type="inferred from homology"/>
<dbReference type="CDD" id="cd00739">
    <property type="entry name" value="DHPS"/>
    <property type="match status" value="1"/>
</dbReference>
<comment type="cofactor">
    <cofactor evidence="2 12">
        <name>Mg(2+)</name>
        <dbReference type="ChEBI" id="CHEBI:18420"/>
    </cofactor>
</comment>
<keyword evidence="15" id="KW-1185">Reference proteome</keyword>
<evidence type="ECO:0000256" key="5">
    <source>
        <dbReference type="ARBA" id="ARBA00012458"/>
    </source>
</evidence>
<organism evidence="14 15">
    <name type="scientific">Motilibacter peucedani</name>
    <dbReference type="NCBI Taxonomy" id="598650"/>
    <lineage>
        <taxon>Bacteria</taxon>
        <taxon>Bacillati</taxon>
        <taxon>Actinomycetota</taxon>
        <taxon>Actinomycetes</taxon>
        <taxon>Motilibacterales</taxon>
        <taxon>Motilibacteraceae</taxon>
        <taxon>Motilibacter</taxon>
    </lineage>
</organism>
<dbReference type="Gene3D" id="3.20.20.20">
    <property type="entry name" value="Dihydropteroate synthase-like"/>
    <property type="match status" value="1"/>
</dbReference>
<accession>A0A420XPU1</accession>
<dbReference type="PROSITE" id="PS00792">
    <property type="entry name" value="DHPS_1"/>
    <property type="match status" value="1"/>
</dbReference>
<dbReference type="InterPro" id="IPR011005">
    <property type="entry name" value="Dihydropteroate_synth-like_sf"/>
</dbReference>
<evidence type="ECO:0000256" key="2">
    <source>
        <dbReference type="ARBA" id="ARBA00001946"/>
    </source>
</evidence>
<evidence type="ECO:0000313" key="14">
    <source>
        <dbReference type="EMBL" id="RKS75279.1"/>
    </source>
</evidence>
<dbReference type="UniPathway" id="UPA00077">
    <property type="reaction ID" value="UER00156"/>
</dbReference>
<comment type="pathway">
    <text evidence="3 12">Cofactor biosynthesis; tetrahydrofolate biosynthesis; 7,8-dihydrofolate from 2-amino-4-hydroxy-6-hydroxymethyl-7,8-dihydropteridine diphosphate and 4-aminobenzoate: step 1/2.</text>
</comment>
<evidence type="ECO:0000256" key="7">
    <source>
        <dbReference type="ARBA" id="ARBA00022679"/>
    </source>
</evidence>
<dbReference type="InterPro" id="IPR000489">
    <property type="entry name" value="Pterin-binding_dom"/>
</dbReference>
<comment type="catalytic activity">
    <reaction evidence="1">
        <text>(7,8-dihydropterin-6-yl)methyl diphosphate + 4-aminobenzoate = 7,8-dihydropteroate + diphosphate</text>
        <dbReference type="Rhea" id="RHEA:19949"/>
        <dbReference type="ChEBI" id="CHEBI:17836"/>
        <dbReference type="ChEBI" id="CHEBI:17839"/>
        <dbReference type="ChEBI" id="CHEBI:33019"/>
        <dbReference type="ChEBI" id="CHEBI:72950"/>
        <dbReference type="EC" id="2.5.1.15"/>
    </reaction>
</comment>
<dbReference type="GO" id="GO:0004156">
    <property type="term" value="F:dihydropteroate synthase activity"/>
    <property type="evidence" value="ECO:0007669"/>
    <property type="project" value="UniProtKB-EC"/>
</dbReference>
<dbReference type="InParanoid" id="A0A420XPU1"/>
<keyword evidence="7 12" id="KW-0808">Transferase</keyword>
<dbReference type="EC" id="2.5.1.15" evidence="5 12"/>
<evidence type="ECO:0000259" key="13">
    <source>
        <dbReference type="PROSITE" id="PS50972"/>
    </source>
</evidence>
<protein>
    <recommendedName>
        <fullName evidence="6 12">Dihydropteroate synthase</fullName>
        <shortName evidence="12">DHPS</shortName>
        <ecNumber evidence="5 12">2.5.1.15</ecNumber>
    </recommendedName>
    <alternativeName>
        <fullName evidence="11 12">Dihydropteroate pyrophosphorylase</fullName>
    </alternativeName>
</protein>
<sequence length="289" mass="29428">MTSVRGLPAGLDLDRCVVMGVVNVTPDSFSDGGRWLEPGAAVAHGLDLVAEGADLVDVGGESTRPGAARVDADEELRRVLPVVQGLVAAGVPVSIDTMRATTAEAALAAGACLVNDVSGGLADTDLPRVARDAGAAYVVMHWRGHSTSMDERAVYADVVGEVVAELGQRVDALVAAGLDPDQLVVDPGLGFAKRAEHNWAVLAGLEQLAALGRPVLVGASRKRFLGALLSGSDGVPAPVEEREAATVAVTGLLAAAGVWGVRVHSVRANRAAVEVGRATRAARAGALHG</sequence>
<dbReference type="SUPFAM" id="SSF51717">
    <property type="entry name" value="Dihydropteroate synthetase-like"/>
    <property type="match status" value="1"/>
</dbReference>
<reference evidence="14 15" key="1">
    <citation type="submission" date="2018-10" db="EMBL/GenBank/DDBJ databases">
        <title>Genomic Encyclopedia of Archaeal and Bacterial Type Strains, Phase II (KMG-II): from individual species to whole genera.</title>
        <authorList>
            <person name="Goeker M."/>
        </authorList>
    </citation>
    <scope>NUCLEOTIDE SEQUENCE [LARGE SCALE GENOMIC DNA]</scope>
    <source>
        <strain evidence="14 15">RP-AC37</strain>
    </source>
</reference>
<evidence type="ECO:0000256" key="11">
    <source>
        <dbReference type="ARBA" id="ARBA00030193"/>
    </source>
</evidence>
<dbReference type="GO" id="GO:0005829">
    <property type="term" value="C:cytosol"/>
    <property type="evidence" value="ECO:0007669"/>
    <property type="project" value="TreeGrafter"/>
</dbReference>
<dbReference type="Proteomes" id="UP000281955">
    <property type="component" value="Unassembled WGS sequence"/>
</dbReference>
<comment type="caution">
    <text evidence="14">The sequence shown here is derived from an EMBL/GenBank/DDBJ whole genome shotgun (WGS) entry which is preliminary data.</text>
</comment>
<evidence type="ECO:0000256" key="4">
    <source>
        <dbReference type="ARBA" id="ARBA00009503"/>
    </source>
</evidence>
<dbReference type="NCBIfam" id="TIGR01496">
    <property type="entry name" value="DHPS"/>
    <property type="match status" value="1"/>
</dbReference>
<name>A0A420XPU1_9ACTN</name>
<evidence type="ECO:0000256" key="12">
    <source>
        <dbReference type="RuleBase" id="RU361205"/>
    </source>
</evidence>
<dbReference type="GO" id="GO:0046872">
    <property type="term" value="F:metal ion binding"/>
    <property type="evidence" value="ECO:0007669"/>
    <property type="project" value="UniProtKB-KW"/>
</dbReference>
<dbReference type="Pfam" id="PF00809">
    <property type="entry name" value="Pterin_bind"/>
    <property type="match status" value="1"/>
</dbReference>
<evidence type="ECO:0000256" key="9">
    <source>
        <dbReference type="ARBA" id="ARBA00022842"/>
    </source>
</evidence>
<dbReference type="PROSITE" id="PS50972">
    <property type="entry name" value="PTERIN_BINDING"/>
    <property type="match status" value="1"/>
</dbReference>
<evidence type="ECO:0000256" key="6">
    <source>
        <dbReference type="ARBA" id="ARBA00016919"/>
    </source>
</evidence>
<dbReference type="PROSITE" id="PS00793">
    <property type="entry name" value="DHPS_2"/>
    <property type="match status" value="1"/>
</dbReference>
<evidence type="ECO:0000256" key="3">
    <source>
        <dbReference type="ARBA" id="ARBA00004763"/>
    </source>
</evidence>
<dbReference type="InterPro" id="IPR045031">
    <property type="entry name" value="DHP_synth-like"/>
</dbReference>
<dbReference type="AlphaFoldDB" id="A0A420XPU1"/>
<dbReference type="GO" id="GO:0046656">
    <property type="term" value="P:folic acid biosynthetic process"/>
    <property type="evidence" value="ECO:0007669"/>
    <property type="project" value="UniProtKB-KW"/>
</dbReference>
<dbReference type="FunFam" id="3.20.20.20:FF:000006">
    <property type="entry name" value="Dihydropteroate synthase"/>
    <property type="match status" value="1"/>
</dbReference>
<gene>
    <name evidence="14" type="ORF">CLV35_1738</name>
</gene>
<keyword evidence="8 12" id="KW-0479">Metal-binding</keyword>
<evidence type="ECO:0000313" key="15">
    <source>
        <dbReference type="Proteomes" id="UP000281955"/>
    </source>
</evidence>
<keyword evidence="10 12" id="KW-0289">Folate biosynthesis</keyword>
<dbReference type="PANTHER" id="PTHR20941">
    <property type="entry name" value="FOLATE SYNTHESIS PROTEINS"/>
    <property type="match status" value="1"/>
</dbReference>
<evidence type="ECO:0000256" key="10">
    <source>
        <dbReference type="ARBA" id="ARBA00022909"/>
    </source>
</evidence>
<dbReference type="GO" id="GO:0046654">
    <property type="term" value="P:tetrahydrofolate biosynthetic process"/>
    <property type="evidence" value="ECO:0007669"/>
    <property type="project" value="UniProtKB-UniPathway"/>
</dbReference>
<comment type="function">
    <text evidence="12">Catalyzes the condensation of para-aminobenzoate (pABA) with 6-hydroxymethyl-7,8-dihydropterin diphosphate (DHPt-PP) to form 7,8-dihydropteroate (H2Pte), the immediate precursor of folate derivatives.</text>
</comment>
<dbReference type="EMBL" id="RBWV01000011">
    <property type="protein sequence ID" value="RKS75279.1"/>
    <property type="molecule type" value="Genomic_DNA"/>
</dbReference>
<dbReference type="InterPro" id="IPR006390">
    <property type="entry name" value="DHP_synth_dom"/>
</dbReference>
<comment type="similarity">
    <text evidence="4 12">Belongs to the DHPS family.</text>
</comment>
<dbReference type="PANTHER" id="PTHR20941:SF1">
    <property type="entry name" value="FOLIC ACID SYNTHESIS PROTEIN FOL1"/>
    <property type="match status" value="1"/>
</dbReference>
<keyword evidence="9 12" id="KW-0460">Magnesium</keyword>
<evidence type="ECO:0000256" key="8">
    <source>
        <dbReference type="ARBA" id="ARBA00022723"/>
    </source>
</evidence>
<dbReference type="FunCoup" id="A0A420XPU1">
    <property type="interactions" value="188"/>
</dbReference>